<dbReference type="InParanoid" id="A0A330L3V6"/>
<dbReference type="Proteomes" id="UP000248168">
    <property type="component" value="Unassembled WGS sequence"/>
</dbReference>
<accession>A0A330L3V6</accession>
<reference evidence="2" key="1">
    <citation type="submission" date="2018-04" db="EMBL/GenBank/DDBJ databases">
        <authorList>
            <person name="Lucker S."/>
            <person name="Sakoula D."/>
        </authorList>
    </citation>
    <scope>NUCLEOTIDE SEQUENCE [LARGE SCALE GENOMIC DNA]</scope>
</reference>
<evidence type="ECO:0000313" key="2">
    <source>
        <dbReference type="Proteomes" id="UP000248168"/>
    </source>
</evidence>
<sequence>MKTFPTSFALSLPVFPYFLLVLSICRVVQPLALQSYEVRHNQGRALVGEELLVGFMCKDLRLFSMPHPGKAQHSIYFTKVNRHRKKERENL</sequence>
<organism evidence="1 2">
    <name type="scientific">Nitrospira lenta</name>
    <dbReference type="NCBI Taxonomy" id="1436998"/>
    <lineage>
        <taxon>Bacteria</taxon>
        <taxon>Pseudomonadati</taxon>
        <taxon>Nitrospirota</taxon>
        <taxon>Nitrospiria</taxon>
        <taxon>Nitrospirales</taxon>
        <taxon>Nitrospiraceae</taxon>
        <taxon>Nitrospira</taxon>
    </lineage>
</organism>
<name>A0A330L3V6_9BACT</name>
<protein>
    <submittedName>
        <fullName evidence="1">Uncharacterized protein</fullName>
    </submittedName>
</protein>
<gene>
    <name evidence="1" type="ORF">NITLEN_11053</name>
</gene>
<dbReference type="AlphaFoldDB" id="A0A330L3V6"/>
<evidence type="ECO:0000313" key="1">
    <source>
        <dbReference type="EMBL" id="SPP63967.1"/>
    </source>
</evidence>
<keyword evidence="2" id="KW-1185">Reference proteome</keyword>
<dbReference type="EMBL" id="OUNR01000001">
    <property type="protein sequence ID" value="SPP63967.1"/>
    <property type="molecule type" value="Genomic_DNA"/>
</dbReference>
<proteinExistence type="predicted"/>